<sequence>MPLSALNKFPTDSLKQNQQFWRWKSRTLAQIALRTGFKRN</sequence>
<evidence type="ECO:0000313" key="1">
    <source>
        <dbReference type="EMBL" id="ERT05222.1"/>
    </source>
</evidence>
<dbReference type="Proteomes" id="UP000017127">
    <property type="component" value="Unassembled WGS sequence"/>
</dbReference>
<dbReference type="AlphaFoldDB" id="U7QDD4"/>
<comment type="caution">
    <text evidence="1">The sequence shown here is derived from an EMBL/GenBank/DDBJ whole genome shotgun (WGS) entry which is preliminary data.</text>
</comment>
<keyword evidence="2" id="KW-1185">Reference proteome</keyword>
<dbReference type="EMBL" id="AUZM01000064">
    <property type="protein sequence ID" value="ERT05222.1"/>
    <property type="molecule type" value="Genomic_DNA"/>
</dbReference>
<name>U7QDD4_9CYAN</name>
<protein>
    <submittedName>
        <fullName evidence="1">Uncharacterized protein</fullName>
    </submittedName>
</protein>
<proteinExistence type="predicted"/>
<organism evidence="1 2">
    <name type="scientific">Lyngbya aestuarii BL J</name>
    <dbReference type="NCBI Taxonomy" id="1348334"/>
    <lineage>
        <taxon>Bacteria</taxon>
        <taxon>Bacillati</taxon>
        <taxon>Cyanobacteriota</taxon>
        <taxon>Cyanophyceae</taxon>
        <taxon>Oscillatoriophycideae</taxon>
        <taxon>Oscillatoriales</taxon>
        <taxon>Microcoleaceae</taxon>
        <taxon>Lyngbya</taxon>
    </lineage>
</organism>
<accession>U7QDD4</accession>
<gene>
    <name evidence="1" type="ORF">M595_4823</name>
</gene>
<reference evidence="1 2" key="1">
    <citation type="journal article" date="2013" name="Front. Microbiol.">
        <title>Comparative genomic analyses of the cyanobacterium, Lyngbya aestuarii BL J, a powerful hydrogen producer.</title>
        <authorList>
            <person name="Kothari A."/>
            <person name="Vaughn M."/>
            <person name="Garcia-Pichel F."/>
        </authorList>
    </citation>
    <scope>NUCLEOTIDE SEQUENCE [LARGE SCALE GENOMIC DNA]</scope>
    <source>
        <strain evidence="1 2">BL J</strain>
    </source>
</reference>
<evidence type="ECO:0000313" key="2">
    <source>
        <dbReference type="Proteomes" id="UP000017127"/>
    </source>
</evidence>